<sequence length="324" mass="33680">MFSVGIICVLLALALSLVYGTKNLTLATVWEALFHYEAGNTTHQIVGEIRLPRALTAILIGAYFAISGAIMQAMTRNPLAEPSLLGVSYGAAFALVITMTLFPSVSALGATAASMIGAGLAAFFVFTITSVSKGGITPVKLALAGVAIGMFLSSLTSVVALHFDVSKEMSFWYAGGLANTDWKAVRMLAAAGAIGIPLALLLARSLTLFNLGVEVTKGLGIHVMLVKILGVFAVLLLTGSSVAVAGAVGFVGLVVPHISRMLVGPDYRFLLPVSAVLGSFLLVLADVGARMISPPYETPVGVVTAAMGVPFFLYLVRREGGRFS</sequence>
<dbReference type="GO" id="GO:0022857">
    <property type="term" value="F:transmembrane transporter activity"/>
    <property type="evidence" value="ECO:0007669"/>
    <property type="project" value="InterPro"/>
</dbReference>
<keyword evidence="10" id="KW-1185">Reference proteome</keyword>
<evidence type="ECO:0000256" key="3">
    <source>
        <dbReference type="ARBA" id="ARBA00022448"/>
    </source>
</evidence>
<evidence type="ECO:0000256" key="2">
    <source>
        <dbReference type="ARBA" id="ARBA00007935"/>
    </source>
</evidence>
<comment type="caution">
    <text evidence="9">The sequence shown here is derived from an EMBL/GenBank/DDBJ whole genome shotgun (WGS) entry which is preliminary data.</text>
</comment>
<keyword evidence="6 8" id="KW-1133">Transmembrane helix</keyword>
<evidence type="ECO:0000256" key="6">
    <source>
        <dbReference type="ARBA" id="ARBA00022989"/>
    </source>
</evidence>
<dbReference type="AlphaFoldDB" id="A0A7X2ZBE9"/>
<feature type="transmembrane region" description="Helical" evidence="8">
    <location>
        <begin position="215"/>
        <end position="236"/>
    </location>
</feature>
<dbReference type="Pfam" id="PF01032">
    <property type="entry name" value="FecCD"/>
    <property type="match status" value="1"/>
</dbReference>
<feature type="transmembrane region" description="Helical" evidence="8">
    <location>
        <begin position="269"/>
        <end position="292"/>
    </location>
</feature>
<comment type="subcellular location">
    <subcellularLocation>
        <location evidence="1">Cell membrane</location>
        <topology evidence="1">Multi-pass membrane protein</topology>
    </subcellularLocation>
</comment>
<evidence type="ECO:0000313" key="10">
    <source>
        <dbReference type="Proteomes" id="UP000450917"/>
    </source>
</evidence>
<keyword evidence="5 8" id="KW-0812">Transmembrane</keyword>
<feature type="transmembrane region" description="Helical" evidence="8">
    <location>
        <begin position="83"/>
        <end position="102"/>
    </location>
</feature>
<dbReference type="GO" id="GO:0005886">
    <property type="term" value="C:plasma membrane"/>
    <property type="evidence" value="ECO:0007669"/>
    <property type="project" value="UniProtKB-SubCell"/>
</dbReference>
<keyword evidence="7 8" id="KW-0472">Membrane</keyword>
<evidence type="ECO:0000256" key="5">
    <source>
        <dbReference type="ARBA" id="ARBA00022692"/>
    </source>
</evidence>
<dbReference type="FunFam" id="1.10.3470.10:FF:000001">
    <property type="entry name" value="Vitamin B12 ABC transporter permease BtuC"/>
    <property type="match status" value="1"/>
</dbReference>
<dbReference type="SUPFAM" id="SSF81345">
    <property type="entry name" value="ABC transporter involved in vitamin B12 uptake, BtuC"/>
    <property type="match status" value="1"/>
</dbReference>
<keyword evidence="3" id="KW-0813">Transport</keyword>
<organism evidence="9 10">
    <name type="scientific">Paenibacillus validus</name>
    <dbReference type="NCBI Taxonomy" id="44253"/>
    <lineage>
        <taxon>Bacteria</taxon>
        <taxon>Bacillati</taxon>
        <taxon>Bacillota</taxon>
        <taxon>Bacilli</taxon>
        <taxon>Bacillales</taxon>
        <taxon>Paenibacillaceae</taxon>
        <taxon>Paenibacillus</taxon>
    </lineage>
</organism>
<protein>
    <submittedName>
        <fullName evidence="9">Iron chelate uptake ABC transporter family permease subunit</fullName>
    </submittedName>
</protein>
<dbReference type="InterPro" id="IPR000522">
    <property type="entry name" value="ABC_transptr_permease_BtuC"/>
</dbReference>
<evidence type="ECO:0000313" key="9">
    <source>
        <dbReference type="EMBL" id="MUG71823.1"/>
    </source>
</evidence>
<feature type="transmembrane region" description="Helical" evidence="8">
    <location>
        <begin position="183"/>
        <end position="203"/>
    </location>
</feature>
<keyword evidence="4" id="KW-1003">Cell membrane</keyword>
<proteinExistence type="inferred from homology"/>
<feature type="transmembrane region" description="Helical" evidence="8">
    <location>
        <begin position="141"/>
        <end position="163"/>
    </location>
</feature>
<feature type="transmembrane region" description="Helical" evidence="8">
    <location>
        <begin position="298"/>
        <end position="316"/>
    </location>
</feature>
<evidence type="ECO:0000256" key="7">
    <source>
        <dbReference type="ARBA" id="ARBA00023136"/>
    </source>
</evidence>
<comment type="similarity">
    <text evidence="2">Belongs to the binding-protein-dependent transport system permease family. FecCD subfamily.</text>
</comment>
<evidence type="ECO:0000256" key="8">
    <source>
        <dbReference type="SAM" id="Phobius"/>
    </source>
</evidence>
<dbReference type="CDD" id="cd06550">
    <property type="entry name" value="TM_ABC_iron-siderophores_like"/>
    <property type="match status" value="1"/>
</dbReference>
<dbReference type="Gene3D" id="1.10.3470.10">
    <property type="entry name" value="ABC transporter involved in vitamin B12 uptake, BtuC"/>
    <property type="match status" value="1"/>
</dbReference>
<evidence type="ECO:0000256" key="4">
    <source>
        <dbReference type="ARBA" id="ARBA00022475"/>
    </source>
</evidence>
<accession>A0A7X2ZBE9</accession>
<feature type="transmembrane region" description="Helical" evidence="8">
    <location>
        <begin position="108"/>
        <end position="129"/>
    </location>
</feature>
<feature type="transmembrane region" description="Helical" evidence="8">
    <location>
        <begin position="54"/>
        <end position="71"/>
    </location>
</feature>
<dbReference type="EMBL" id="WNZX01000011">
    <property type="protein sequence ID" value="MUG71823.1"/>
    <property type="molecule type" value="Genomic_DNA"/>
</dbReference>
<name>A0A7X2ZBE9_9BACL</name>
<feature type="transmembrane region" description="Helical" evidence="8">
    <location>
        <begin position="242"/>
        <end position="262"/>
    </location>
</feature>
<gene>
    <name evidence="9" type="ORF">GNP93_14210</name>
</gene>
<dbReference type="PANTHER" id="PTHR30472:SF58">
    <property type="entry name" value="IRON(3+)-HYDROXAMATE IMPORT SYSTEM PERMEASE PROTEIN FHUB"/>
    <property type="match status" value="1"/>
</dbReference>
<dbReference type="GO" id="GO:0033214">
    <property type="term" value="P:siderophore-iron import into cell"/>
    <property type="evidence" value="ECO:0007669"/>
    <property type="project" value="TreeGrafter"/>
</dbReference>
<dbReference type="Proteomes" id="UP000450917">
    <property type="component" value="Unassembled WGS sequence"/>
</dbReference>
<dbReference type="InterPro" id="IPR037294">
    <property type="entry name" value="ABC_BtuC-like"/>
</dbReference>
<reference evidence="9 10" key="1">
    <citation type="submission" date="2019-11" db="EMBL/GenBank/DDBJ databases">
        <title>Draft genome sequences of five Paenibacillus species of dairy origin.</title>
        <authorList>
            <person name="Olajide A.M."/>
            <person name="Chen S."/>
            <person name="Lapointe G."/>
        </authorList>
    </citation>
    <scope>NUCLEOTIDE SEQUENCE [LARGE SCALE GENOMIC DNA]</scope>
    <source>
        <strain evidence="9 10">2CS3</strain>
    </source>
</reference>
<evidence type="ECO:0000256" key="1">
    <source>
        <dbReference type="ARBA" id="ARBA00004651"/>
    </source>
</evidence>
<dbReference type="PANTHER" id="PTHR30472">
    <property type="entry name" value="FERRIC ENTEROBACTIN TRANSPORT SYSTEM PERMEASE PROTEIN"/>
    <property type="match status" value="1"/>
</dbReference>